<comment type="caution">
    <text evidence="6">The sequence shown here is derived from an EMBL/GenBank/DDBJ whole genome shotgun (WGS) entry which is preliminary data.</text>
</comment>
<dbReference type="InterPro" id="IPR047662">
    <property type="entry name" value="SemiSWEET"/>
</dbReference>
<dbReference type="GO" id="GO:0051119">
    <property type="term" value="F:sugar transmembrane transporter activity"/>
    <property type="evidence" value="ECO:0007669"/>
    <property type="project" value="InterPro"/>
</dbReference>
<dbReference type="Proteomes" id="UP000216361">
    <property type="component" value="Unassembled WGS sequence"/>
</dbReference>
<dbReference type="AlphaFoldDB" id="A0A255XTI3"/>
<evidence type="ECO:0000256" key="3">
    <source>
        <dbReference type="ARBA" id="ARBA00022989"/>
    </source>
</evidence>
<dbReference type="InterPro" id="IPR006603">
    <property type="entry name" value="PQ-loop_rpt"/>
</dbReference>
<evidence type="ECO:0000313" key="6">
    <source>
        <dbReference type="EMBL" id="OYQ19560.1"/>
    </source>
</evidence>
<gene>
    <name evidence="6" type="ORF">CHR90_07870</name>
</gene>
<dbReference type="NCBIfam" id="NF037968">
    <property type="entry name" value="SemiSWEET_2"/>
    <property type="match status" value="1"/>
</dbReference>
<keyword evidence="3 5" id="KW-1133">Transmembrane helix</keyword>
<dbReference type="Gene3D" id="1.20.1280.290">
    <property type="match status" value="1"/>
</dbReference>
<evidence type="ECO:0000256" key="5">
    <source>
        <dbReference type="SAM" id="Phobius"/>
    </source>
</evidence>
<accession>A0A255XTI3</accession>
<dbReference type="EMBL" id="NOXS01000031">
    <property type="protein sequence ID" value="OYQ19560.1"/>
    <property type="molecule type" value="Genomic_DNA"/>
</dbReference>
<feature type="transmembrane region" description="Helical" evidence="5">
    <location>
        <begin position="63"/>
        <end position="80"/>
    </location>
</feature>
<dbReference type="OrthoDB" id="9814012at2"/>
<feature type="transmembrane region" description="Helical" evidence="5">
    <location>
        <begin position="6"/>
        <end position="24"/>
    </location>
</feature>
<keyword evidence="2 5" id="KW-0812">Transmembrane</keyword>
<name>A0A255XTI3_9PROT</name>
<reference evidence="6 7" key="1">
    <citation type="submission" date="2017-07" db="EMBL/GenBank/DDBJ databases">
        <title>Elstera cyanobacteriorum sp. nov., a novel bacterium isolated from cyanobacterial aggregates in a eutrophic lake.</title>
        <authorList>
            <person name="Cai H."/>
        </authorList>
    </citation>
    <scope>NUCLEOTIDE SEQUENCE [LARGE SCALE GENOMIC DNA]</scope>
    <source>
        <strain evidence="6 7">TH019</strain>
    </source>
</reference>
<keyword evidence="4 5" id="KW-0472">Membrane</keyword>
<organism evidence="6 7">
    <name type="scientific">Elstera cyanobacteriorum</name>
    <dbReference type="NCBI Taxonomy" id="2022747"/>
    <lineage>
        <taxon>Bacteria</taxon>
        <taxon>Pseudomonadati</taxon>
        <taxon>Pseudomonadota</taxon>
        <taxon>Alphaproteobacteria</taxon>
        <taxon>Rhodospirillales</taxon>
        <taxon>Rhodospirillaceae</taxon>
        <taxon>Elstera</taxon>
    </lineage>
</organism>
<dbReference type="Pfam" id="PF04193">
    <property type="entry name" value="PQ-loop"/>
    <property type="match status" value="1"/>
</dbReference>
<protein>
    <submittedName>
        <fullName evidence="6">Glutathione synthetase</fullName>
    </submittedName>
</protein>
<comment type="subcellular location">
    <subcellularLocation>
        <location evidence="1">Membrane</location>
        <topology evidence="1">Multi-pass membrane protein</topology>
    </subcellularLocation>
</comment>
<feature type="transmembrane region" description="Helical" evidence="5">
    <location>
        <begin position="36"/>
        <end position="57"/>
    </location>
</feature>
<evidence type="ECO:0000256" key="1">
    <source>
        <dbReference type="ARBA" id="ARBA00004141"/>
    </source>
</evidence>
<evidence type="ECO:0000256" key="2">
    <source>
        <dbReference type="ARBA" id="ARBA00022692"/>
    </source>
</evidence>
<keyword evidence="7" id="KW-1185">Reference proteome</keyword>
<proteinExistence type="predicted"/>
<dbReference type="GO" id="GO:0016020">
    <property type="term" value="C:membrane"/>
    <property type="evidence" value="ECO:0007669"/>
    <property type="project" value="UniProtKB-SubCell"/>
</dbReference>
<evidence type="ECO:0000256" key="4">
    <source>
        <dbReference type="ARBA" id="ARBA00023136"/>
    </source>
</evidence>
<evidence type="ECO:0000313" key="7">
    <source>
        <dbReference type="Proteomes" id="UP000216361"/>
    </source>
</evidence>
<sequence>MPDIIEIIGLVASFLTTAAFFPQAIRTIYRRDTSGLSLVTYLLMTVGVATWLIYGLLIGNRPVTVANAITLVPMALILIMKVRLG</sequence>